<feature type="region of interest" description="Disordered" evidence="1">
    <location>
        <begin position="90"/>
        <end position="115"/>
    </location>
</feature>
<gene>
    <name evidence="2" type="ordered locus">PP_0673</name>
</gene>
<protein>
    <submittedName>
        <fullName evidence="2">Uncharacterized protein</fullName>
    </submittedName>
</protein>
<dbReference type="KEGG" id="ppu:PP_0673"/>
<organism evidence="2 3">
    <name type="scientific">Pseudomonas putida (strain ATCC 47054 / DSM 6125 / CFBP 8728 / NCIMB 11950 / KT2440)</name>
    <dbReference type="NCBI Taxonomy" id="160488"/>
    <lineage>
        <taxon>Bacteria</taxon>
        <taxon>Pseudomonadati</taxon>
        <taxon>Pseudomonadota</taxon>
        <taxon>Gammaproteobacteria</taxon>
        <taxon>Pseudomonadales</taxon>
        <taxon>Pseudomonadaceae</taxon>
        <taxon>Pseudomonas</taxon>
    </lineage>
</organism>
<reference evidence="2 3" key="2">
    <citation type="journal article" date="2016" name="Environ. Microbiol.">
        <title>The revisited genome of Pseudomonas putida KT2440 enlightens its value as a robust metabolic chassis.</title>
        <authorList>
            <person name="Belda E."/>
            <person name="van Heck R.G."/>
            <person name="Lopez-Sanchez M.J."/>
            <person name="Cruveiller S."/>
            <person name="Barbe V."/>
            <person name="Fraser C."/>
            <person name="Klenk H.P."/>
            <person name="Petersen J."/>
            <person name="Morgat A."/>
            <person name="Nikel P.I."/>
            <person name="Vallenet D."/>
            <person name="Rouy Z."/>
            <person name="Sekowska A."/>
            <person name="Martins Dos Santos V.A."/>
            <person name="de Lorenzo V."/>
            <person name="Danchin A."/>
            <person name="Medigue C."/>
        </authorList>
    </citation>
    <scope>NUCLEOTIDE SEQUENCE [LARGE SCALE GENOMIC DNA]</scope>
    <source>
        <strain evidence="3">ATCC 47054 / DSM 6125 / CFBP 8728 / NCIMB 11950 / KT2440</strain>
    </source>
</reference>
<proteinExistence type="predicted"/>
<dbReference type="PaxDb" id="160488-PP_0673"/>
<dbReference type="PATRIC" id="fig|160488.4.peg.719"/>
<sequence length="143" mass="14704">MTTHRRCSVLVTHFSSNGLDSACGRSSQTLVSTAVTEDVSCKSCQRSLGKPEAAAAAKSKAPSLAELRKTAKVAAEPAVAVAAAKPAAKVVSTAPAPGKPAKAAEQQPARSGGFSVKSAWAARLAEQGDRCRLPRGKAKQRHV</sequence>
<dbReference type="BioCyc" id="PPUT160488:G1G01-745-MONOMER"/>
<dbReference type="AlphaFoldDB" id="Q88Q25"/>
<reference evidence="2 3" key="1">
    <citation type="journal article" date="2002" name="Environ. Microbiol.">
        <title>Complete genome sequence and comparative analysis of the metabolically versatile Pseudomonas putida KT2440.</title>
        <authorList>
            <person name="Nelson K.E."/>
            <person name="Weinel C."/>
            <person name="Paulsen I.T."/>
            <person name="Dodson R.J."/>
            <person name="Hilbert H."/>
            <person name="Martins dos Santos V.A."/>
            <person name="Fouts D.E."/>
            <person name="Gill S.R."/>
            <person name="Pop M."/>
            <person name="Holmes M."/>
            <person name="Brinkac L."/>
            <person name="Beanan M."/>
            <person name="DeBoy R.T."/>
            <person name="Daugherty S."/>
            <person name="Kolonay J."/>
            <person name="Madupu R."/>
            <person name="Nelson W."/>
            <person name="White O."/>
            <person name="Peterson J."/>
            <person name="Khouri H."/>
            <person name="Hance I."/>
            <person name="Chris Lee P."/>
            <person name="Holtzapple E."/>
            <person name="Scanlan D."/>
            <person name="Tran K."/>
            <person name="Moazzez A."/>
            <person name="Utterback T."/>
            <person name="Rizzo M."/>
            <person name="Lee K."/>
            <person name="Kosack D."/>
            <person name="Moestl D."/>
            <person name="Wedler H."/>
            <person name="Lauber J."/>
            <person name="Stjepandic D."/>
            <person name="Hoheisel J."/>
            <person name="Straetz M."/>
            <person name="Heim S."/>
            <person name="Kiewitz C."/>
            <person name="Eisen J.A."/>
            <person name="Timmis K.N."/>
            <person name="Dusterhoft A."/>
            <person name="Tummler B."/>
            <person name="Fraser C.M."/>
        </authorList>
    </citation>
    <scope>NUCLEOTIDE SEQUENCE [LARGE SCALE GENOMIC DNA]</scope>
    <source>
        <strain evidence="3">ATCC 47054 / DSM 6125 / CFBP 8728 / NCIMB 11950 / KT2440</strain>
    </source>
</reference>
<evidence type="ECO:0000313" key="2">
    <source>
        <dbReference type="EMBL" id="AAN66298.1"/>
    </source>
</evidence>
<feature type="compositionally biased region" description="Low complexity" evidence="1">
    <location>
        <begin position="90"/>
        <end position="109"/>
    </location>
</feature>
<dbReference type="OrthoDB" id="7031915at2"/>
<evidence type="ECO:0000256" key="1">
    <source>
        <dbReference type="SAM" id="MobiDB-lite"/>
    </source>
</evidence>
<dbReference type="STRING" id="160488.PP_0673"/>
<dbReference type="eggNOG" id="ENOG50329E8">
    <property type="taxonomic scope" value="Bacteria"/>
</dbReference>
<dbReference type="Proteomes" id="UP000000556">
    <property type="component" value="Chromosome"/>
</dbReference>
<accession>Q88Q25</accession>
<evidence type="ECO:0000313" key="3">
    <source>
        <dbReference type="Proteomes" id="UP000000556"/>
    </source>
</evidence>
<keyword evidence="3" id="KW-1185">Reference proteome</keyword>
<dbReference type="HOGENOM" id="CLU_159334_0_0_6"/>
<dbReference type="EMBL" id="AE015451">
    <property type="protein sequence ID" value="AAN66298.1"/>
    <property type="molecule type" value="Genomic_DNA"/>
</dbReference>
<name>Q88Q25_PSEPK</name>